<dbReference type="Proteomes" id="UP000046947">
    <property type="component" value="Unassembled WGS sequence"/>
</dbReference>
<evidence type="ECO:0000313" key="24">
    <source>
        <dbReference type="Proteomes" id="UP000300237"/>
    </source>
</evidence>
<dbReference type="EMBL" id="CHKL01000567">
    <property type="protein sequence ID" value="COX00136.1"/>
    <property type="molecule type" value="Genomic_DNA"/>
</dbReference>
<dbReference type="EMBL" id="QTBD01000163">
    <property type="protein sequence ID" value="REQ50822.1"/>
    <property type="molecule type" value="Genomic_DNA"/>
</dbReference>
<dbReference type="Proteomes" id="UP000256381">
    <property type="component" value="Unassembled WGS sequence"/>
</dbReference>
<dbReference type="SMR" id="A0A045IHC4"/>
<accession>A0A045IHC4</accession>
<dbReference type="Proteomes" id="UP000045842">
    <property type="component" value="Unassembled WGS sequence"/>
</dbReference>
<evidence type="ECO:0000313" key="6">
    <source>
        <dbReference type="EMBL" id="CKT53338.1"/>
    </source>
</evidence>
<evidence type="ECO:0000313" key="15">
    <source>
        <dbReference type="Proteomes" id="UP000046947"/>
    </source>
</evidence>
<evidence type="ECO:0000313" key="3">
    <source>
        <dbReference type="EMBL" id="CFE87100.1"/>
    </source>
</evidence>
<dbReference type="Proteomes" id="UP000189452">
    <property type="component" value="Chromosome"/>
</dbReference>
<evidence type="ECO:0000313" key="20">
    <source>
        <dbReference type="Proteomes" id="UP000050139"/>
    </source>
</evidence>
<reference evidence="10 25" key="8">
    <citation type="submission" date="2021-03" db="EMBL/GenBank/DDBJ databases">
        <title>Whole Genome Sequencing of Mycobacterium tuberculosis clinical isolates from Arunachal Pradesh, India.</title>
        <authorList>
            <person name="Singh S."/>
            <person name="Mudliar S.R."/>
            <person name="Kulsum U."/>
            <person name="Rufai S.B."/>
            <person name="Singh P.K."/>
            <person name="Umpo M."/>
            <person name="Nyori M."/>
        </authorList>
    </citation>
    <scope>NUCLEOTIDE SEQUENCE [LARGE SCALE GENOMIC DNA]</scope>
    <source>
        <strain evidence="10 25">OMICS/BPL/0142/20/SP</strain>
    </source>
</reference>
<dbReference type="EMBL" id="COPH01000039">
    <property type="protein sequence ID" value="CLW98595.1"/>
    <property type="molecule type" value="Genomic_DNA"/>
</dbReference>
<dbReference type="Proteomes" id="UP000049023">
    <property type="component" value="Unassembled WGS sequence"/>
</dbReference>
<dbReference type="Proteomes" id="UP000048289">
    <property type="component" value="Unassembled WGS sequence"/>
</dbReference>
<evidence type="ECO:0000313" key="14">
    <source>
        <dbReference type="Proteomes" id="UP000045842"/>
    </source>
</evidence>
<dbReference type="Proteomes" id="UP000050139">
    <property type="component" value="Unassembled WGS sequence"/>
</dbReference>
<evidence type="ECO:0000313" key="12">
    <source>
        <dbReference type="EMBL" id="REQ50822.1"/>
    </source>
</evidence>
<evidence type="ECO:0000313" key="5">
    <source>
        <dbReference type="EMBL" id="CKT28401.1"/>
    </source>
</evidence>
<evidence type="ECO:0000313" key="21">
    <source>
        <dbReference type="Proteomes" id="UP000050164"/>
    </source>
</evidence>
<protein>
    <submittedName>
        <fullName evidence="2">PhiRv2 phage protein</fullName>
    </submittedName>
    <submittedName>
        <fullName evidence="13">PhiRv2 prophage protein</fullName>
    </submittedName>
    <submittedName>
        <fullName evidence="10 11">Toxin</fullName>
    </submittedName>
</protein>
<evidence type="ECO:0000313" key="11">
    <source>
        <dbReference type="EMBL" id="OMH60598.1"/>
    </source>
</evidence>
<evidence type="ECO:0000256" key="1">
    <source>
        <dbReference type="SAM" id="MobiDB-lite"/>
    </source>
</evidence>
<dbReference type="EMBL" id="CNGE01000745">
    <property type="protein sequence ID" value="CKT28401.1"/>
    <property type="molecule type" value="Genomic_DNA"/>
</dbReference>
<proteinExistence type="predicted"/>
<reference evidence="13 24" key="7">
    <citation type="submission" date="2018-08" db="EMBL/GenBank/DDBJ databases">
        <authorList>
            <person name="Fokvardsen B D."/>
            <person name="Norman A."/>
        </authorList>
    </citation>
    <scope>NUCLEOTIDE SEQUENCE [LARGE SCALE GENOMIC DNA]</scope>
    <source>
        <strain evidence="13 24">DKC2</strain>
    </source>
</reference>
<dbReference type="EMBL" id="LWDQ01000001">
    <property type="protein sequence ID" value="OMH60598.1"/>
    <property type="molecule type" value="Genomic_DNA"/>
</dbReference>
<evidence type="ECO:0000313" key="19">
    <source>
        <dbReference type="Proteomes" id="UP000049023"/>
    </source>
</evidence>
<dbReference type="EMBL" id="CSAD01001310">
    <property type="protein sequence ID" value="COX05317.1"/>
    <property type="molecule type" value="Genomic_DNA"/>
</dbReference>
<reference evidence="11 22" key="3">
    <citation type="submission" date="2016-04" db="EMBL/GenBank/DDBJ databases">
        <authorList>
            <person name="Bigi M."/>
            <person name="Bigi F."/>
            <person name="Soria M.A."/>
        </authorList>
    </citation>
    <scope>NUCLEOTIDE SEQUENCE [LARGE SCALE GENOMIC DNA]</scope>
    <source>
        <strain evidence="11 22">6548</strain>
    </source>
</reference>
<reference evidence="14 15" key="2">
    <citation type="submission" date="2015-03" db="EMBL/GenBank/DDBJ databases">
        <authorList>
            <consortium name="Pathogen Informatics"/>
        </authorList>
    </citation>
    <scope>NUCLEOTIDE SEQUENCE [LARGE SCALE GENOMIC DNA]</scope>
    <source>
        <strain evidence="5 18">Bir 172</strain>
        <strain evidence="6 21">Bir 185</strain>
        <strain evidence="4 19">Bir 187</strain>
        <strain evidence="9 14">G09801536</strain>
        <strain evidence="2 16">G09901357</strain>
        <strain evidence="3 15">H09601792</strain>
        <strain evidence="8 17">P00601463</strain>
    </source>
</reference>
<evidence type="ECO:0000313" key="10">
    <source>
        <dbReference type="EMBL" id="MBP0685109.1"/>
    </source>
</evidence>
<dbReference type="Proteomes" id="UP000048600">
    <property type="component" value="Unassembled WGS sequence"/>
</dbReference>
<dbReference type="EMBL" id="CNFT01001698">
    <property type="protein sequence ID" value="CKT53338.1"/>
    <property type="molecule type" value="Genomic_DNA"/>
</dbReference>
<dbReference type="RefSeq" id="WP_003899414.1">
    <property type="nucleotide sequence ID" value="NZ_AP017901.1"/>
</dbReference>
<reference evidence="12" key="6">
    <citation type="submission" date="2018-07" db="EMBL/GenBank/DDBJ databases">
        <authorList>
            <person name="Shah S."/>
            <person name="Brown T."/>
            <person name="Auld S."/>
            <person name="Bratton K."/>
            <person name="Narechania A."/>
            <person name="Mathema B."/>
            <person name="Gandhi N."/>
        </authorList>
    </citation>
    <scope>NUCLEOTIDE SEQUENCE</scope>
    <source>
        <strain evidence="12">32301_S10</strain>
    </source>
</reference>
<evidence type="ECO:0000313" key="9">
    <source>
        <dbReference type="EMBL" id="COX05317.1"/>
    </source>
</evidence>
<feature type="region of interest" description="Disordered" evidence="1">
    <location>
        <begin position="1"/>
        <end position="42"/>
    </location>
</feature>
<dbReference type="Proteomes" id="UP000050164">
    <property type="component" value="Unassembled WGS sequence"/>
</dbReference>
<evidence type="ECO:0000313" key="25">
    <source>
        <dbReference type="Proteomes" id="UP000671119"/>
    </source>
</evidence>
<reference evidence="7 20" key="1">
    <citation type="submission" date="2015-03" db="EMBL/GenBank/DDBJ databases">
        <authorList>
            <consortium name="Pathogen Informatics"/>
            <person name="Murphy D."/>
        </authorList>
    </citation>
    <scope>NUCLEOTIDE SEQUENCE [LARGE SCALE GENOMIC DNA]</scope>
    <source>
        <strain evidence="7 20">0268S</strain>
    </source>
</reference>
<dbReference type="EMBL" id="JAGIZI010000039">
    <property type="protein sequence ID" value="MBP0685109.1"/>
    <property type="molecule type" value="Genomic_DNA"/>
</dbReference>
<dbReference type="EMBL" id="CFOE01001106">
    <property type="protein sequence ID" value="CFE48202.1"/>
    <property type="molecule type" value="Genomic_DNA"/>
</dbReference>
<dbReference type="EMBL" id="CNFU01000623">
    <property type="protein sequence ID" value="CKS21455.1"/>
    <property type="molecule type" value="Genomic_DNA"/>
</dbReference>
<gene>
    <name evidence="11" type="ORF">A4S10_02782</name>
    <name evidence="13" type="ORF">DKC2_2794</name>
    <name evidence="12" type="ORF">DSJ38_13920</name>
    <name evidence="9" type="ORF">ERS007679_04611</name>
    <name evidence="2" type="ORF">ERS007681_04473</name>
    <name evidence="3" type="ORF">ERS007688_04624</name>
    <name evidence="8" type="ORF">ERS007741_03601</name>
    <name evidence="5" type="ORF">ERS027646_03280</name>
    <name evidence="6" type="ORF">ERS027659_04543</name>
    <name evidence="4" type="ORF">ERS027661_02756</name>
    <name evidence="7" type="ORF">ERS094118_03772</name>
    <name evidence="10" type="ORF">J8J21_18780</name>
</gene>
<dbReference type="OMA" id="DHIIFQG"/>
<sequence>MTHKRTKRQPAIAAGLNAPRRNRVGRQHGWPADVPSAEQRRAQRQRDLEAIRRAYAEMVATSHEIDDDTAELALLSMHLDDEQRRLEAGMKLGWHPYHFPDEPDSKQ</sequence>
<evidence type="ECO:0000313" key="4">
    <source>
        <dbReference type="EMBL" id="CKS21455.1"/>
    </source>
</evidence>
<dbReference type="EMBL" id="CFOH01001532">
    <property type="protein sequence ID" value="CFE87100.1"/>
    <property type="molecule type" value="Genomic_DNA"/>
</dbReference>
<evidence type="ECO:0000313" key="13">
    <source>
        <dbReference type="EMBL" id="VCU50938.1"/>
    </source>
</evidence>
<dbReference type="Proteomes" id="UP000048948">
    <property type="component" value="Unassembled WGS sequence"/>
</dbReference>
<name>A0A045IHC4_MYCTX</name>
<reference evidence="12 23" key="4">
    <citation type="journal article" date="2017" name="N. Engl. J. Med.">
        <title>Transmission of Extensively Drug-Resistant Tuberculosis in South Africa.</title>
        <authorList>
            <person name="Shah N.S."/>
            <person name="Auld S.C."/>
            <person name="Brust J.C."/>
            <person name="Mathema B."/>
            <person name="Ismail N."/>
            <person name="Moodley P."/>
            <person name="Mlisana K."/>
            <person name="Allana S."/>
            <person name="Campbell A."/>
            <person name="Mthiyane T."/>
            <person name="Morris N."/>
            <person name="Mpangase P."/>
            <person name="van der Meulen H."/>
            <person name="Omar S.V."/>
            <person name="Brown T.S."/>
            <person name="Narechania A."/>
            <person name="Shaskina E."/>
            <person name="Kapwata T."/>
            <person name="Kreiswirth B."/>
            <person name="Gandhi N.R."/>
        </authorList>
    </citation>
    <scope>NUCLEOTIDE SEQUENCE [LARGE SCALE GENOMIC DNA]</scope>
    <source>
        <strain evidence="12 23">32301_S10</strain>
    </source>
</reference>
<evidence type="ECO:0000313" key="2">
    <source>
        <dbReference type="EMBL" id="CFE48202.1"/>
    </source>
</evidence>
<evidence type="ECO:0000313" key="22">
    <source>
        <dbReference type="Proteomes" id="UP000189452"/>
    </source>
</evidence>
<evidence type="ECO:0000313" key="8">
    <source>
        <dbReference type="EMBL" id="COX00136.1"/>
    </source>
</evidence>
<organism evidence="11 22">
    <name type="scientific">Mycobacterium tuberculosis</name>
    <dbReference type="NCBI Taxonomy" id="1773"/>
    <lineage>
        <taxon>Bacteria</taxon>
        <taxon>Bacillati</taxon>
        <taxon>Actinomycetota</taxon>
        <taxon>Actinomycetes</taxon>
        <taxon>Mycobacteriales</taxon>
        <taxon>Mycobacteriaceae</taxon>
        <taxon>Mycobacterium</taxon>
        <taxon>Mycobacterium tuberculosis complex</taxon>
    </lineage>
</organism>
<reference evidence="11 22" key="5">
    <citation type="submission" date="2017-02" db="EMBL/GenBank/DDBJ databases">
        <title>Protein polymorphisms may explain contrasting epidemiological fitness of two variants of a multidrug-resistant Mycobacterium tuberculosis strain.</title>
        <authorList>
            <person name="Bigi M.M."/>
            <person name="Lopez B."/>
            <person name="Blanco F.C."/>
            <person name="Sasiain M.C."/>
            <person name="De La Barrera S."/>
            <person name="Ritacco V."/>
            <person name="Bigi F."/>
            <person name="Soria M.A."/>
        </authorList>
    </citation>
    <scope>NUCLEOTIDE SEQUENCE [LARGE SCALE GENOMIC DNA]</scope>
    <source>
        <strain evidence="11 22">6548</strain>
    </source>
</reference>
<evidence type="ECO:0000313" key="16">
    <source>
        <dbReference type="Proteomes" id="UP000048289"/>
    </source>
</evidence>
<dbReference type="AlphaFoldDB" id="A0A045IHC4"/>
<evidence type="ECO:0000313" key="23">
    <source>
        <dbReference type="Proteomes" id="UP000256381"/>
    </source>
</evidence>
<dbReference type="Proteomes" id="UP000671119">
    <property type="component" value="Unassembled WGS sequence"/>
</dbReference>
<evidence type="ECO:0000313" key="7">
    <source>
        <dbReference type="EMBL" id="CLW98595.1"/>
    </source>
</evidence>
<dbReference type="Proteomes" id="UP000300237">
    <property type="component" value="Chromosome"/>
</dbReference>
<evidence type="ECO:0000313" key="18">
    <source>
        <dbReference type="Proteomes" id="UP000048948"/>
    </source>
</evidence>
<evidence type="ECO:0000313" key="17">
    <source>
        <dbReference type="Proteomes" id="UP000048600"/>
    </source>
</evidence>
<dbReference type="EMBL" id="LR027516">
    <property type="protein sequence ID" value="VCU50938.1"/>
    <property type="molecule type" value="Genomic_DNA"/>
</dbReference>